<name>M6W4P7_LEPBO</name>
<organism evidence="1 2">
    <name type="scientific">Leptospira borgpetersenii serovar Pomona str. 200901868</name>
    <dbReference type="NCBI Taxonomy" id="1192866"/>
    <lineage>
        <taxon>Bacteria</taxon>
        <taxon>Pseudomonadati</taxon>
        <taxon>Spirochaetota</taxon>
        <taxon>Spirochaetia</taxon>
        <taxon>Leptospirales</taxon>
        <taxon>Leptospiraceae</taxon>
        <taxon>Leptospira</taxon>
    </lineage>
</organism>
<evidence type="ECO:0000313" key="2">
    <source>
        <dbReference type="Proteomes" id="UP000012159"/>
    </source>
</evidence>
<dbReference type="Proteomes" id="UP000012159">
    <property type="component" value="Unassembled WGS sequence"/>
</dbReference>
<sequence>MNVRFLFGSIVRTKLENICSTTKLEGAIVKWELSGQRSRPSFSLVL</sequence>
<dbReference type="EMBL" id="AKWF02000033">
    <property type="protein sequence ID" value="EMO64080.1"/>
    <property type="molecule type" value="Genomic_DNA"/>
</dbReference>
<gene>
    <name evidence="1" type="ORF">LEP1GSC133_1044</name>
</gene>
<reference evidence="1 2" key="1">
    <citation type="submission" date="2013-01" db="EMBL/GenBank/DDBJ databases">
        <authorList>
            <person name="Harkins D.M."/>
            <person name="Durkin A.S."/>
            <person name="Brinkac L.M."/>
            <person name="Haft D.H."/>
            <person name="Selengut J.D."/>
            <person name="Sanka R."/>
            <person name="DePew J."/>
            <person name="Purushe J."/>
            <person name="Picardeau M."/>
            <person name="Werts C."/>
            <person name="Goarant C."/>
            <person name="Vinetz J.M."/>
            <person name="Sutton G.G."/>
            <person name="Nierman W.C."/>
            <person name="Fouts D.E."/>
        </authorList>
    </citation>
    <scope>NUCLEOTIDE SEQUENCE [LARGE SCALE GENOMIC DNA]</scope>
    <source>
        <strain evidence="1 2">200901868</strain>
    </source>
</reference>
<evidence type="ECO:0000313" key="1">
    <source>
        <dbReference type="EMBL" id="EMO64080.1"/>
    </source>
</evidence>
<proteinExistence type="predicted"/>
<comment type="caution">
    <text evidence="1">The sequence shown here is derived from an EMBL/GenBank/DDBJ whole genome shotgun (WGS) entry which is preliminary data.</text>
</comment>
<dbReference type="AlphaFoldDB" id="M6W4P7"/>
<protein>
    <submittedName>
        <fullName evidence="1">Uncharacterized protein</fullName>
    </submittedName>
</protein>
<accession>M6W4P7</accession>